<dbReference type="PANTHER" id="PTHR43272">
    <property type="entry name" value="LONG-CHAIN-FATTY-ACID--COA LIGASE"/>
    <property type="match status" value="1"/>
</dbReference>
<protein>
    <recommendedName>
        <fullName evidence="4">AMP-dependent synthetase/ligase domain-containing protein</fullName>
    </recommendedName>
</protein>
<accession>A0AAD4H6F6</accession>
<proteinExistence type="predicted"/>
<evidence type="ECO:0000259" key="4">
    <source>
        <dbReference type="Pfam" id="PF00501"/>
    </source>
</evidence>
<dbReference type="Gene3D" id="3.40.50.12780">
    <property type="entry name" value="N-terminal domain of ligase-like"/>
    <property type="match status" value="1"/>
</dbReference>
<feature type="domain" description="AMP-dependent synthetase/ligase" evidence="4">
    <location>
        <begin position="79"/>
        <end position="497"/>
    </location>
</feature>
<dbReference type="GO" id="GO:0005524">
    <property type="term" value="F:ATP binding"/>
    <property type="evidence" value="ECO:0007669"/>
    <property type="project" value="UniProtKB-KW"/>
</dbReference>
<dbReference type="AlphaFoldDB" id="A0AAD4H6F6"/>
<dbReference type="InterPro" id="IPR020845">
    <property type="entry name" value="AMP-binding_CS"/>
</dbReference>
<dbReference type="GO" id="GO:0005783">
    <property type="term" value="C:endoplasmic reticulum"/>
    <property type="evidence" value="ECO:0007669"/>
    <property type="project" value="TreeGrafter"/>
</dbReference>
<name>A0AAD4H6F6_9FUNG</name>
<dbReference type="SUPFAM" id="SSF56801">
    <property type="entry name" value="Acetyl-CoA synthetase-like"/>
    <property type="match status" value="1"/>
</dbReference>
<dbReference type="Pfam" id="PF00501">
    <property type="entry name" value="AMP-binding"/>
    <property type="match status" value="1"/>
</dbReference>
<evidence type="ECO:0000256" key="2">
    <source>
        <dbReference type="ARBA" id="ARBA00022840"/>
    </source>
</evidence>
<dbReference type="Proteomes" id="UP001194580">
    <property type="component" value="Unassembled WGS sequence"/>
</dbReference>
<keyword evidence="2" id="KW-0067">ATP-binding</keyword>
<dbReference type="InterPro" id="IPR000873">
    <property type="entry name" value="AMP-dep_synth/lig_dom"/>
</dbReference>
<evidence type="ECO:0000313" key="5">
    <source>
        <dbReference type="EMBL" id="KAG0275830.1"/>
    </source>
</evidence>
<keyword evidence="6" id="KW-1185">Reference proteome</keyword>
<organism evidence="5 6">
    <name type="scientific">Linnemannia exigua</name>
    <dbReference type="NCBI Taxonomy" id="604196"/>
    <lineage>
        <taxon>Eukaryota</taxon>
        <taxon>Fungi</taxon>
        <taxon>Fungi incertae sedis</taxon>
        <taxon>Mucoromycota</taxon>
        <taxon>Mortierellomycotina</taxon>
        <taxon>Mortierellomycetes</taxon>
        <taxon>Mortierellales</taxon>
        <taxon>Mortierellaceae</taxon>
        <taxon>Linnemannia</taxon>
    </lineage>
</organism>
<dbReference type="InterPro" id="IPR042099">
    <property type="entry name" value="ANL_N_sf"/>
</dbReference>
<dbReference type="GO" id="GO:0004467">
    <property type="term" value="F:long-chain fatty acid-CoA ligase activity"/>
    <property type="evidence" value="ECO:0007669"/>
    <property type="project" value="TreeGrafter"/>
</dbReference>
<comment type="caution">
    <text evidence="5">The sequence shown here is derived from an EMBL/GenBank/DDBJ whole genome shotgun (WGS) entry which is preliminary data.</text>
</comment>
<evidence type="ECO:0000256" key="1">
    <source>
        <dbReference type="ARBA" id="ARBA00022741"/>
    </source>
</evidence>
<feature type="region of interest" description="Disordered" evidence="3">
    <location>
        <begin position="437"/>
        <end position="460"/>
    </location>
</feature>
<dbReference type="PANTHER" id="PTHR43272:SF33">
    <property type="entry name" value="AMP-BINDING DOMAIN-CONTAINING PROTEIN-RELATED"/>
    <property type="match status" value="1"/>
</dbReference>
<sequence length="684" mass="74548">MPTLPYNKDVQAVELPGTRRSGQTGIYRRVGFEDELLAIPPTRPHFRTVYDTFQHGLAISPNGPLLGERTFDPISKTFGSYEWLTYVEVAGRITRFGSGLVHLHQQANGLAKPTEGWSVGIWSINRAKWSMADIACVAYNIVSVGLYDTLGPDAVTYGINHSECSVVITSADHIASLLHDARSMPGLKTIICMDSLNMAVLGSTPAGPILRTFAADKGVQLLDWDEVETLGQLHERRHTPPRADDTFTICYTSGTTGMPKGAIITHANLIATLAASETANPLTKDDCMISFLPTAHLYGRAIEVFMYGAGGQIGYSSGDALRLLEDIATLRPTFLPAVPRLLNRIYARVYAATTEAPGLTGVLARKALATKQANLKAGLGNKHALWDRLLFNKIRMALGGRVERILTGSAPVAAEVLSFLRVAFVVDVIEAYGQTENTASATSTQRDELEAGHVGPPSPNTEVKLVDVPELNYFSTDKPYPRGEICTRGPATFPGYLKDEKKTKETIDEEGWLHSGDIGFFKENGTLTVIDRIKNVFKLSIGEYVAVEKVENLIATRLPIALQLFIHGDSLEPCLVAVVVPDPDTFPAFVSKVLGGNTVITSTVYRDPKLRRAVLKEMILAAQAAGLKSFEIPKAVLIEPSPFTIEGGMLTPTLKIKRHPVVQAYRKQIDELYAEIRSGADPKL</sequence>
<reference evidence="5" key="1">
    <citation type="journal article" date="2020" name="Fungal Divers.">
        <title>Resolving the Mortierellaceae phylogeny through synthesis of multi-gene phylogenetics and phylogenomics.</title>
        <authorList>
            <person name="Vandepol N."/>
            <person name="Liber J."/>
            <person name="Desiro A."/>
            <person name="Na H."/>
            <person name="Kennedy M."/>
            <person name="Barry K."/>
            <person name="Grigoriev I.V."/>
            <person name="Miller A.N."/>
            <person name="O'Donnell K."/>
            <person name="Stajich J.E."/>
            <person name="Bonito G."/>
        </authorList>
    </citation>
    <scope>NUCLEOTIDE SEQUENCE</scope>
    <source>
        <strain evidence="5">NRRL 28262</strain>
    </source>
</reference>
<gene>
    <name evidence="5" type="ORF">BGZ95_008334</name>
</gene>
<keyword evidence="1" id="KW-0547">Nucleotide-binding</keyword>
<evidence type="ECO:0000313" key="6">
    <source>
        <dbReference type="Proteomes" id="UP001194580"/>
    </source>
</evidence>
<dbReference type="PROSITE" id="PS00455">
    <property type="entry name" value="AMP_BINDING"/>
    <property type="match status" value="1"/>
</dbReference>
<dbReference type="EMBL" id="JAAAIL010000433">
    <property type="protein sequence ID" value="KAG0275830.1"/>
    <property type="molecule type" value="Genomic_DNA"/>
</dbReference>
<evidence type="ECO:0000256" key="3">
    <source>
        <dbReference type="SAM" id="MobiDB-lite"/>
    </source>
</evidence>
<dbReference type="GO" id="GO:0016020">
    <property type="term" value="C:membrane"/>
    <property type="evidence" value="ECO:0007669"/>
    <property type="project" value="TreeGrafter"/>
</dbReference>